<feature type="transmembrane region" description="Helical" evidence="10">
    <location>
        <begin position="83"/>
        <end position="104"/>
    </location>
</feature>
<feature type="transmembrane region" description="Helical" evidence="10">
    <location>
        <begin position="116"/>
        <end position="137"/>
    </location>
</feature>
<evidence type="ECO:0000256" key="4">
    <source>
        <dbReference type="ARBA" id="ARBA00022989"/>
    </source>
</evidence>
<reference evidence="12 13" key="1">
    <citation type="submission" date="2021-01" db="EMBL/GenBank/DDBJ databases">
        <title>Genome sequencing of Joostella atrarenae M1-2 (= KCTC 23194).</title>
        <authorList>
            <person name="Zakaria M.R."/>
            <person name="Lam M.Q."/>
            <person name="Chong C.S."/>
        </authorList>
    </citation>
    <scope>NUCLEOTIDE SEQUENCE [LARGE SCALE GENOMIC DNA]</scope>
    <source>
        <strain evidence="12 13">M1-2</strain>
    </source>
</reference>
<evidence type="ECO:0000313" key="12">
    <source>
        <dbReference type="EMBL" id="MCF8713501.1"/>
    </source>
</evidence>
<dbReference type="PRINTS" id="PR00169">
    <property type="entry name" value="KCHANNEL"/>
</dbReference>
<protein>
    <submittedName>
        <fullName evidence="12">Transporter substrate-binding domain-containing protein</fullName>
    </submittedName>
</protein>
<dbReference type="SMART" id="SM00079">
    <property type="entry name" value="PBPe"/>
    <property type="match status" value="1"/>
</dbReference>
<sequence length="304" mass="33830">MERNCFKTDLEYNLVPYKTVDLGLAAIQDKKIDVLIGPITINSDRALRASFSQPYFDTEMAILAPILDLTIWDRIQPFFSSTFLYAVLGLLLVLTFVGFLFWLAEGKYMSEEYGNSAIKGIGNGIWLAIVTMTTVGYGDYAPKTILGRFIIGSWMIISLIMATSFVAGIATTLSITSKEGKTITSLSHLDNKMVAIPANQRLINNVNLVGGKPVIVSNAKEGYSKLLNGEVDALVYDVIPLEYVFENSKKSDFVISKKNIFPQHYGFAFQEANALKKKIDLELLKLKEGDAVTRIINTWINNNE</sequence>
<dbReference type="SUPFAM" id="SSF81324">
    <property type="entry name" value="Voltage-gated potassium channels"/>
    <property type="match status" value="1"/>
</dbReference>
<evidence type="ECO:0000259" key="11">
    <source>
        <dbReference type="SMART" id="SM00079"/>
    </source>
</evidence>
<evidence type="ECO:0000313" key="13">
    <source>
        <dbReference type="Proteomes" id="UP000829517"/>
    </source>
</evidence>
<dbReference type="SUPFAM" id="SSF53850">
    <property type="entry name" value="Periplasmic binding protein-like II"/>
    <property type="match status" value="1"/>
</dbReference>
<keyword evidence="13" id="KW-1185">Reference proteome</keyword>
<dbReference type="PANTHER" id="PTHR18966">
    <property type="entry name" value="IONOTROPIC GLUTAMATE RECEPTOR"/>
    <property type="match status" value="1"/>
</dbReference>
<evidence type="ECO:0000256" key="1">
    <source>
        <dbReference type="ARBA" id="ARBA00004141"/>
    </source>
</evidence>
<keyword evidence="6 10" id="KW-0472">Membrane</keyword>
<name>A0ABS9IZ97_9FLAO</name>
<dbReference type="RefSeq" id="WP_236957471.1">
    <property type="nucleotide sequence ID" value="NZ_JAETXX010000001.1"/>
</dbReference>
<dbReference type="InterPro" id="IPR001320">
    <property type="entry name" value="Iontro_rcpt_C"/>
</dbReference>
<gene>
    <name evidence="12" type="ORF">JM658_01565</name>
</gene>
<keyword evidence="2" id="KW-0813">Transport</keyword>
<feature type="domain" description="Ionotropic glutamate receptor C-terminal" evidence="11">
    <location>
        <begin position="1"/>
        <end position="302"/>
    </location>
</feature>
<keyword evidence="4 10" id="KW-1133">Transmembrane helix</keyword>
<dbReference type="Gene3D" id="3.40.190.10">
    <property type="entry name" value="Periplasmic binding protein-like II"/>
    <property type="match status" value="3"/>
</dbReference>
<evidence type="ECO:0000256" key="5">
    <source>
        <dbReference type="ARBA" id="ARBA00023065"/>
    </source>
</evidence>
<proteinExistence type="predicted"/>
<evidence type="ECO:0000256" key="7">
    <source>
        <dbReference type="ARBA" id="ARBA00023170"/>
    </source>
</evidence>
<dbReference type="InterPro" id="IPR001638">
    <property type="entry name" value="Solute-binding_3/MltF_N"/>
</dbReference>
<accession>A0ABS9IZ97</accession>
<keyword evidence="5" id="KW-0406">Ion transport</keyword>
<evidence type="ECO:0000256" key="3">
    <source>
        <dbReference type="ARBA" id="ARBA00022692"/>
    </source>
</evidence>
<organism evidence="12 13">
    <name type="scientific">Joostella atrarenae</name>
    <dbReference type="NCBI Taxonomy" id="679257"/>
    <lineage>
        <taxon>Bacteria</taxon>
        <taxon>Pseudomonadati</taxon>
        <taxon>Bacteroidota</taxon>
        <taxon>Flavobacteriia</taxon>
        <taxon>Flavobacteriales</taxon>
        <taxon>Flavobacteriaceae</taxon>
        <taxon>Joostella</taxon>
    </lineage>
</organism>
<evidence type="ECO:0000256" key="2">
    <source>
        <dbReference type="ARBA" id="ARBA00022448"/>
    </source>
</evidence>
<evidence type="ECO:0000256" key="8">
    <source>
        <dbReference type="ARBA" id="ARBA00023180"/>
    </source>
</evidence>
<dbReference type="Pfam" id="PF00060">
    <property type="entry name" value="Lig_chan"/>
    <property type="match status" value="1"/>
</dbReference>
<keyword evidence="3 10" id="KW-0812">Transmembrane</keyword>
<keyword evidence="8" id="KW-0325">Glycoprotein</keyword>
<dbReference type="EMBL" id="JAETXX010000001">
    <property type="protein sequence ID" value="MCF8713501.1"/>
    <property type="molecule type" value="Genomic_DNA"/>
</dbReference>
<feature type="transmembrane region" description="Helical" evidence="10">
    <location>
        <begin position="149"/>
        <end position="170"/>
    </location>
</feature>
<dbReference type="Proteomes" id="UP000829517">
    <property type="component" value="Unassembled WGS sequence"/>
</dbReference>
<dbReference type="Pfam" id="PF00497">
    <property type="entry name" value="SBP_bac_3"/>
    <property type="match status" value="1"/>
</dbReference>
<dbReference type="InterPro" id="IPR015683">
    <property type="entry name" value="Ionotropic_Glu_rcpt"/>
</dbReference>
<keyword evidence="7" id="KW-0675">Receptor</keyword>
<keyword evidence="9" id="KW-0407">Ion channel</keyword>
<evidence type="ECO:0000256" key="9">
    <source>
        <dbReference type="ARBA" id="ARBA00023303"/>
    </source>
</evidence>
<evidence type="ECO:0000256" key="10">
    <source>
        <dbReference type="SAM" id="Phobius"/>
    </source>
</evidence>
<comment type="caution">
    <text evidence="12">The sequence shown here is derived from an EMBL/GenBank/DDBJ whole genome shotgun (WGS) entry which is preliminary data.</text>
</comment>
<evidence type="ECO:0000256" key="6">
    <source>
        <dbReference type="ARBA" id="ARBA00023136"/>
    </source>
</evidence>
<dbReference type="Gene3D" id="1.10.287.70">
    <property type="match status" value="1"/>
</dbReference>
<comment type="subcellular location">
    <subcellularLocation>
        <location evidence="1">Membrane</location>
        <topology evidence="1">Multi-pass membrane protein</topology>
    </subcellularLocation>
</comment>